<dbReference type="Proteomes" id="UP001305647">
    <property type="component" value="Unassembled WGS sequence"/>
</dbReference>
<evidence type="ECO:0000313" key="1">
    <source>
        <dbReference type="EMBL" id="KAK4096719.1"/>
    </source>
</evidence>
<reference evidence="1" key="2">
    <citation type="submission" date="2023-05" db="EMBL/GenBank/DDBJ databases">
        <authorList>
            <consortium name="Lawrence Berkeley National Laboratory"/>
            <person name="Steindorff A."/>
            <person name="Hensen N."/>
            <person name="Bonometti L."/>
            <person name="Westerberg I."/>
            <person name="Brannstrom I.O."/>
            <person name="Guillou S."/>
            <person name="Cros-Aarteil S."/>
            <person name="Calhoun S."/>
            <person name="Haridas S."/>
            <person name="Kuo A."/>
            <person name="Mondo S."/>
            <person name="Pangilinan J."/>
            <person name="Riley R."/>
            <person name="Labutti K."/>
            <person name="Andreopoulos B."/>
            <person name="Lipzen A."/>
            <person name="Chen C."/>
            <person name="Yanf M."/>
            <person name="Daum C."/>
            <person name="Ng V."/>
            <person name="Clum A."/>
            <person name="Ohm R."/>
            <person name="Martin F."/>
            <person name="Silar P."/>
            <person name="Natvig D."/>
            <person name="Lalanne C."/>
            <person name="Gautier V."/>
            <person name="Ament-Velasquez S.L."/>
            <person name="Kruys A."/>
            <person name="Hutchinson M.I."/>
            <person name="Powell A.J."/>
            <person name="Barry K."/>
            <person name="Miller A.N."/>
            <person name="Grigoriev I.V."/>
            <person name="Debuchy R."/>
            <person name="Gladieux P."/>
            <person name="Thoren M.H."/>
            <person name="Johannesson H."/>
        </authorList>
    </citation>
    <scope>NUCLEOTIDE SEQUENCE</scope>
    <source>
        <strain evidence="1">CBS 757.83</strain>
    </source>
</reference>
<dbReference type="EMBL" id="MU863699">
    <property type="protein sequence ID" value="KAK4096719.1"/>
    <property type="molecule type" value="Genomic_DNA"/>
</dbReference>
<dbReference type="PROSITE" id="PS51257">
    <property type="entry name" value="PROKAR_LIPOPROTEIN"/>
    <property type="match status" value="1"/>
</dbReference>
<sequence length="169" mass="18929">MRATWKTGSFAAEMVATYHVAGGLGGGGCEAETTRPEPCSGDDRRWLCLRKSPKNDLCTYFVRVFSDPTSYEVFVQLNFIFQLSDQSQSLIMSLQSWYIEQETMEWKCCVNGLPGSIDGPRGIWGMEGESLATLQGMQLSHPWSGTCDSTVVELRNSPESVRNYEPYMN</sequence>
<accession>A0AAN6SXS6</accession>
<gene>
    <name evidence="1" type="ORF">N658DRAFT_334132</name>
</gene>
<proteinExistence type="predicted"/>
<dbReference type="AlphaFoldDB" id="A0AAN6SXS6"/>
<evidence type="ECO:0000313" key="2">
    <source>
        <dbReference type="Proteomes" id="UP001305647"/>
    </source>
</evidence>
<comment type="caution">
    <text evidence="1">The sequence shown here is derived from an EMBL/GenBank/DDBJ whole genome shotgun (WGS) entry which is preliminary data.</text>
</comment>
<organism evidence="1 2">
    <name type="scientific">Parathielavia hyrcaniae</name>
    <dbReference type="NCBI Taxonomy" id="113614"/>
    <lineage>
        <taxon>Eukaryota</taxon>
        <taxon>Fungi</taxon>
        <taxon>Dikarya</taxon>
        <taxon>Ascomycota</taxon>
        <taxon>Pezizomycotina</taxon>
        <taxon>Sordariomycetes</taxon>
        <taxon>Sordariomycetidae</taxon>
        <taxon>Sordariales</taxon>
        <taxon>Chaetomiaceae</taxon>
        <taxon>Parathielavia</taxon>
    </lineage>
</organism>
<keyword evidence="2" id="KW-1185">Reference proteome</keyword>
<reference evidence="1" key="1">
    <citation type="journal article" date="2023" name="Mol. Phylogenet. Evol.">
        <title>Genome-scale phylogeny and comparative genomics of the fungal order Sordariales.</title>
        <authorList>
            <person name="Hensen N."/>
            <person name="Bonometti L."/>
            <person name="Westerberg I."/>
            <person name="Brannstrom I.O."/>
            <person name="Guillou S."/>
            <person name="Cros-Aarteil S."/>
            <person name="Calhoun S."/>
            <person name="Haridas S."/>
            <person name="Kuo A."/>
            <person name="Mondo S."/>
            <person name="Pangilinan J."/>
            <person name="Riley R."/>
            <person name="LaButti K."/>
            <person name="Andreopoulos B."/>
            <person name="Lipzen A."/>
            <person name="Chen C."/>
            <person name="Yan M."/>
            <person name="Daum C."/>
            <person name="Ng V."/>
            <person name="Clum A."/>
            <person name="Steindorff A."/>
            <person name="Ohm R.A."/>
            <person name="Martin F."/>
            <person name="Silar P."/>
            <person name="Natvig D.O."/>
            <person name="Lalanne C."/>
            <person name="Gautier V."/>
            <person name="Ament-Velasquez S.L."/>
            <person name="Kruys A."/>
            <person name="Hutchinson M.I."/>
            <person name="Powell A.J."/>
            <person name="Barry K."/>
            <person name="Miller A.N."/>
            <person name="Grigoriev I.V."/>
            <person name="Debuchy R."/>
            <person name="Gladieux P."/>
            <person name="Hiltunen Thoren M."/>
            <person name="Johannesson H."/>
        </authorList>
    </citation>
    <scope>NUCLEOTIDE SEQUENCE</scope>
    <source>
        <strain evidence="1">CBS 757.83</strain>
    </source>
</reference>
<name>A0AAN6SXS6_9PEZI</name>
<protein>
    <submittedName>
        <fullName evidence="1">Uncharacterized protein</fullName>
    </submittedName>
</protein>